<dbReference type="RefSeq" id="XP_029231794.1">
    <property type="nucleotide sequence ID" value="XM_029368296.1"/>
</dbReference>
<gene>
    <name evidence="1" type="ORF">Tco025E_01358</name>
</gene>
<accession>A0A3S5IUL4</accession>
<organism evidence="1 2">
    <name type="scientific">Trypanosoma conorhini</name>
    <dbReference type="NCBI Taxonomy" id="83891"/>
    <lineage>
        <taxon>Eukaryota</taxon>
        <taxon>Discoba</taxon>
        <taxon>Euglenozoa</taxon>
        <taxon>Kinetoplastea</taxon>
        <taxon>Metakinetoplastina</taxon>
        <taxon>Trypanosomatida</taxon>
        <taxon>Trypanosomatidae</taxon>
        <taxon>Trypanosoma</taxon>
    </lineage>
</organism>
<name>A0A3S5IUL4_9TRYP</name>
<evidence type="ECO:0000313" key="1">
    <source>
        <dbReference type="EMBL" id="RNF26588.1"/>
    </source>
</evidence>
<protein>
    <submittedName>
        <fullName evidence="1">Uncharacterized protein</fullName>
    </submittedName>
</protein>
<dbReference type="Proteomes" id="UP000284403">
    <property type="component" value="Unassembled WGS sequence"/>
</dbReference>
<dbReference type="AlphaFoldDB" id="A0A3S5IUL4"/>
<sequence>MTRQCWRPPPRQRTWLDQVQQCISYRPPAGCRSADGGRKRERREALPVHAVLPGKREGQHCLHAEAPARDAHSIPHTATRRLRSGVDLVVLHTHGLGKLHERLHFVLAALRCPHHTHGVPTRRKTQRHASRWRQISTILYFSFIQQGAQLRPQLLVCYLSKTKIA</sequence>
<proteinExistence type="predicted"/>
<dbReference type="EMBL" id="MKKU01000036">
    <property type="protein sequence ID" value="RNF26588.1"/>
    <property type="molecule type" value="Genomic_DNA"/>
</dbReference>
<keyword evidence="2" id="KW-1185">Reference proteome</keyword>
<reference evidence="1 2" key="1">
    <citation type="journal article" date="2018" name="BMC Genomics">
        <title>Genomic comparison of Trypanosoma conorhini and Trypanosoma rangeli to Trypanosoma cruzi strains of high and low virulence.</title>
        <authorList>
            <person name="Bradwell K.R."/>
            <person name="Koparde V.N."/>
            <person name="Matveyev A.V."/>
            <person name="Serrano M.G."/>
            <person name="Alves J.M."/>
            <person name="Parikh H."/>
            <person name="Huang B."/>
            <person name="Lee V."/>
            <person name="Espinosa-Alvarez O."/>
            <person name="Ortiz P.A."/>
            <person name="Costa-Martins A.G."/>
            <person name="Teixeira M.M."/>
            <person name="Buck G.A."/>
        </authorList>
    </citation>
    <scope>NUCLEOTIDE SEQUENCE [LARGE SCALE GENOMIC DNA]</scope>
    <source>
        <strain evidence="1 2">025E</strain>
    </source>
</reference>
<dbReference type="GeneID" id="40314969"/>
<comment type="caution">
    <text evidence="1">The sequence shown here is derived from an EMBL/GenBank/DDBJ whole genome shotgun (WGS) entry which is preliminary data.</text>
</comment>
<evidence type="ECO:0000313" key="2">
    <source>
        <dbReference type="Proteomes" id="UP000284403"/>
    </source>
</evidence>